<evidence type="ECO:0008006" key="4">
    <source>
        <dbReference type="Google" id="ProtNLM"/>
    </source>
</evidence>
<dbReference type="InterPro" id="IPR038678">
    <property type="entry name" value="Spondin_N_sf"/>
</dbReference>
<dbReference type="InterPro" id="IPR009465">
    <property type="entry name" value="Spondin_N"/>
</dbReference>
<comment type="caution">
    <text evidence="2">The sequence shown here is derived from an EMBL/GenBank/DDBJ whole genome shotgun (WGS) entry which is preliminary data.</text>
</comment>
<feature type="region of interest" description="Disordered" evidence="1">
    <location>
        <begin position="171"/>
        <end position="200"/>
    </location>
</feature>
<reference evidence="2 3" key="1">
    <citation type="submission" date="2020-01" db="EMBL/GenBank/DDBJ databases">
        <title>Genomes of bacteria type strains.</title>
        <authorList>
            <person name="Chen J."/>
            <person name="Zhu S."/>
            <person name="Yang J."/>
        </authorList>
    </citation>
    <scope>NUCLEOTIDE SEQUENCE [LARGE SCALE GENOMIC DNA]</scope>
    <source>
        <strain evidence="2 3">LMG 24078</strain>
    </source>
</reference>
<gene>
    <name evidence="2" type="ORF">GTQ48_06035</name>
</gene>
<evidence type="ECO:0000313" key="2">
    <source>
        <dbReference type="EMBL" id="NDW15082.1"/>
    </source>
</evidence>
<accession>A0A6N9TF31</accession>
<proteinExistence type="predicted"/>
<dbReference type="EMBL" id="JAAAWO010000003">
    <property type="protein sequence ID" value="NDW15082.1"/>
    <property type="molecule type" value="Genomic_DNA"/>
</dbReference>
<dbReference type="AlphaFoldDB" id="A0A6N9TF31"/>
<evidence type="ECO:0000256" key="1">
    <source>
        <dbReference type="SAM" id="MobiDB-lite"/>
    </source>
</evidence>
<dbReference type="RefSeq" id="WP_163105632.1">
    <property type="nucleotide sequence ID" value="NZ_JAAAWO010000003.1"/>
</dbReference>
<dbReference type="Gene3D" id="2.60.40.2130">
    <property type="entry name" value="F-spondin domain"/>
    <property type="match status" value="1"/>
</dbReference>
<dbReference type="NCBIfam" id="NF038123">
    <property type="entry name" value="NF038123_dom"/>
    <property type="match status" value="1"/>
</dbReference>
<name>A0A6N9TF31_9ALTE</name>
<evidence type="ECO:0000313" key="3">
    <source>
        <dbReference type="Proteomes" id="UP000471381"/>
    </source>
</evidence>
<sequence>MTNVFQDNTKHYKKAFVLLLPFLLVACDDDDTREVIVEVEVPAEIPPPVPVSYDVTVTNLTNAQPLSPPAVILHGDDTLWQIGDVASVELERIAEGGDATDFLNQGVASAGGTGPIPPGDSQTISVTINDVTDANLTIATMLVNSNDAFTGMSNWNLSSLEVGETYITSRPAYDSGTESNSESAATMPGPAANGEGFNAQRNDTGYISMHPGIVSGDDGLPQSALSSQHKFDNPVIRIHITRTE</sequence>
<keyword evidence="3" id="KW-1185">Reference proteome</keyword>
<organism evidence="2 3">
    <name type="scientific">Alteromonas genovensis</name>
    <dbReference type="NCBI Taxonomy" id="471225"/>
    <lineage>
        <taxon>Bacteria</taxon>
        <taxon>Pseudomonadati</taxon>
        <taxon>Pseudomonadota</taxon>
        <taxon>Gammaproteobacteria</taxon>
        <taxon>Alteromonadales</taxon>
        <taxon>Alteromonadaceae</taxon>
        <taxon>Alteromonas/Salinimonas group</taxon>
        <taxon>Alteromonas</taxon>
    </lineage>
</organism>
<dbReference type="Proteomes" id="UP000471381">
    <property type="component" value="Unassembled WGS sequence"/>
</dbReference>
<protein>
    <recommendedName>
        <fullName evidence="4">Spondin domain-containing protein</fullName>
    </recommendedName>
</protein>